<name>I5B398_9BACT</name>
<gene>
    <name evidence="7" type="ORF">DespoDRAFT_02065</name>
</gene>
<reference evidence="7 8" key="2">
    <citation type="submission" date="2012-02" db="EMBL/GenBank/DDBJ databases">
        <title>Improved High-Quality Draft sequence of Desulfobacter postgatei 2ac9.</title>
        <authorList>
            <consortium name="US DOE Joint Genome Institute"/>
            <person name="Lucas S."/>
            <person name="Han J."/>
            <person name="Lapidus A."/>
            <person name="Cheng J.-F."/>
            <person name="Goodwin L."/>
            <person name="Pitluck S."/>
            <person name="Peters L."/>
            <person name="Ovchinnikova G."/>
            <person name="Held B."/>
            <person name="Detter J.C."/>
            <person name="Han C."/>
            <person name="Tapia R."/>
            <person name="Land M."/>
            <person name="Hauser L."/>
            <person name="Kyrpides N."/>
            <person name="Ivanova N."/>
            <person name="Pagani I."/>
            <person name="Orellana R."/>
            <person name="Lovley D."/>
            <person name="Woyke T."/>
        </authorList>
    </citation>
    <scope>NUCLEOTIDE SEQUENCE [LARGE SCALE GENOMIC DNA]</scope>
    <source>
        <strain evidence="7 8">2ac9</strain>
    </source>
</reference>
<protein>
    <recommendedName>
        <fullName evidence="9">Oxaloacetate decarboxylase, gamma chain</fullName>
    </recommendedName>
</protein>
<dbReference type="GO" id="GO:0036376">
    <property type="term" value="P:sodium ion export across plasma membrane"/>
    <property type="evidence" value="ECO:0007669"/>
    <property type="project" value="InterPro"/>
</dbReference>
<keyword evidence="3 6" id="KW-0812">Transmembrane</keyword>
<dbReference type="STRING" id="879212.DespoDRAFT_02065"/>
<keyword evidence="8" id="KW-1185">Reference proteome</keyword>
<dbReference type="Proteomes" id="UP000005778">
    <property type="component" value="Chromosome"/>
</dbReference>
<evidence type="ECO:0000256" key="6">
    <source>
        <dbReference type="SAM" id="Phobius"/>
    </source>
</evidence>
<feature type="transmembrane region" description="Helical" evidence="6">
    <location>
        <begin position="20"/>
        <end position="43"/>
    </location>
</feature>
<evidence type="ECO:0000256" key="2">
    <source>
        <dbReference type="ARBA" id="ARBA00022475"/>
    </source>
</evidence>
<evidence type="ECO:0000256" key="5">
    <source>
        <dbReference type="ARBA" id="ARBA00023136"/>
    </source>
</evidence>
<comment type="subcellular location">
    <subcellularLocation>
        <location evidence="1">Cell membrane</location>
    </subcellularLocation>
</comment>
<dbReference type="RefSeq" id="WP_004073347.1">
    <property type="nucleotide sequence ID" value="NZ_CM001488.1"/>
</dbReference>
<evidence type="ECO:0000313" key="7">
    <source>
        <dbReference type="EMBL" id="EIM63961.1"/>
    </source>
</evidence>
<organism evidence="7 8">
    <name type="scientific">Desulfobacter postgatei 2ac9</name>
    <dbReference type="NCBI Taxonomy" id="879212"/>
    <lineage>
        <taxon>Bacteria</taxon>
        <taxon>Pseudomonadati</taxon>
        <taxon>Thermodesulfobacteriota</taxon>
        <taxon>Desulfobacteria</taxon>
        <taxon>Desulfobacterales</taxon>
        <taxon>Desulfobacteraceae</taxon>
        <taxon>Desulfobacter</taxon>
    </lineage>
</organism>
<dbReference type="EMBL" id="CM001488">
    <property type="protein sequence ID" value="EIM63961.1"/>
    <property type="molecule type" value="Genomic_DNA"/>
</dbReference>
<evidence type="ECO:0000256" key="4">
    <source>
        <dbReference type="ARBA" id="ARBA00022989"/>
    </source>
</evidence>
<dbReference type="eggNOG" id="ENOG5032SIH">
    <property type="taxonomic scope" value="Bacteria"/>
</dbReference>
<evidence type="ECO:0008006" key="9">
    <source>
        <dbReference type="Google" id="ProtNLM"/>
    </source>
</evidence>
<keyword evidence="5 6" id="KW-0472">Membrane</keyword>
<dbReference type="OrthoDB" id="5418607at2"/>
<keyword evidence="2" id="KW-1003">Cell membrane</keyword>
<accession>I5B398</accession>
<dbReference type="GO" id="GO:0015081">
    <property type="term" value="F:sodium ion transmembrane transporter activity"/>
    <property type="evidence" value="ECO:0007669"/>
    <property type="project" value="InterPro"/>
</dbReference>
<dbReference type="AlphaFoldDB" id="I5B398"/>
<sequence>MNGVNAVSVLYGLEAINAHNGWAISVVGVSIVFTGLVVLSALISQLYKLVALYDDPGKIKKIFAAKSESAAKSDPPKKVLVLTEAQKQVCRQYNLLAQNMDDVISLPKFLRMAEICGLQAPHANINLLIKSGILCADEQGYFRWDEDIFIRTIS</sequence>
<keyword evidence="4 6" id="KW-1133">Transmembrane helix</keyword>
<evidence type="ECO:0000256" key="1">
    <source>
        <dbReference type="ARBA" id="ARBA00004236"/>
    </source>
</evidence>
<dbReference type="HOGENOM" id="CLU_1701439_0_0_7"/>
<evidence type="ECO:0000256" key="3">
    <source>
        <dbReference type="ARBA" id="ARBA00022692"/>
    </source>
</evidence>
<reference evidence="7 8" key="1">
    <citation type="submission" date="2011-09" db="EMBL/GenBank/DDBJ databases">
        <authorList>
            <consortium name="US DOE Joint Genome Institute (JGI-PGF)"/>
            <person name="Lucas S."/>
            <person name="Han J."/>
            <person name="Lapidus A."/>
            <person name="Cheng J.-F."/>
            <person name="Goodwin L."/>
            <person name="Pitluck S."/>
            <person name="Peters L."/>
            <person name="Land M.L."/>
            <person name="Hauser L."/>
            <person name="Orellana R."/>
            <person name="Lovley D."/>
            <person name="Woyke T.J."/>
        </authorList>
    </citation>
    <scope>NUCLEOTIDE SEQUENCE [LARGE SCALE GENOMIC DNA]</scope>
    <source>
        <strain evidence="7 8">2ac9</strain>
    </source>
</reference>
<proteinExistence type="predicted"/>
<dbReference type="InterPro" id="IPR005899">
    <property type="entry name" value="Na_pump_deCOase"/>
</dbReference>
<evidence type="ECO:0000313" key="8">
    <source>
        <dbReference type="Proteomes" id="UP000005778"/>
    </source>
</evidence>
<dbReference type="GO" id="GO:0005886">
    <property type="term" value="C:plasma membrane"/>
    <property type="evidence" value="ECO:0007669"/>
    <property type="project" value="UniProtKB-SubCell"/>
</dbReference>
<dbReference type="Pfam" id="PF04277">
    <property type="entry name" value="OAD_gamma"/>
    <property type="match status" value="1"/>
</dbReference>